<comment type="caution">
    <text evidence="2">The sequence shown here is derived from an EMBL/GenBank/DDBJ whole genome shotgun (WGS) entry which is preliminary data.</text>
</comment>
<gene>
    <name evidence="2" type="ORF">OB236_36635</name>
</gene>
<dbReference type="RefSeq" id="WP_076228830.1">
    <property type="nucleotide sequence ID" value="NZ_JAOQIO010000124.1"/>
</dbReference>
<dbReference type="EMBL" id="JAOQIO010000124">
    <property type="protein sequence ID" value="MCU6797665.1"/>
    <property type="molecule type" value="Genomic_DNA"/>
</dbReference>
<evidence type="ECO:0000313" key="3">
    <source>
        <dbReference type="Proteomes" id="UP001652445"/>
    </source>
</evidence>
<evidence type="ECO:0000313" key="2">
    <source>
        <dbReference type="EMBL" id="MCU6797665.1"/>
    </source>
</evidence>
<keyword evidence="3" id="KW-1185">Reference proteome</keyword>
<accession>A0ABT2USN4</accession>
<dbReference type="Proteomes" id="UP001652445">
    <property type="component" value="Unassembled WGS sequence"/>
</dbReference>
<dbReference type="CDD" id="cd00158">
    <property type="entry name" value="RHOD"/>
    <property type="match status" value="1"/>
</dbReference>
<dbReference type="InterPro" id="IPR036873">
    <property type="entry name" value="Rhodanese-like_dom_sf"/>
</dbReference>
<proteinExistence type="predicted"/>
<dbReference type="SUPFAM" id="SSF52821">
    <property type="entry name" value="Rhodanese/Cell cycle control phosphatase"/>
    <property type="match status" value="1"/>
</dbReference>
<dbReference type="Gene3D" id="3.40.250.10">
    <property type="entry name" value="Rhodanese-like domain"/>
    <property type="match status" value="1"/>
</dbReference>
<feature type="domain" description="Rhodanese" evidence="1">
    <location>
        <begin position="44"/>
        <end position="115"/>
    </location>
</feature>
<name>A0ABT2USN4_9BACL</name>
<protein>
    <submittedName>
        <fullName evidence="2">Rhodanese-like domain-containing protein</fullName>
    </submittedName>
</protein>
<dbReference type="InterPro" id="IPR001763">
    <property type="entry name" value="Rhodanese-like_dom"/>
</dbReference>
<reference evidence="2 3" key="1">
    <citation type="submission" date="2022-09" db="EMBL/GenBank/DDBJ databases">
        <authorList>
            <person name="Han X.L."/>
            <person name="Wang Q."/>
            <person name="Lu T."/>
        </authorList>
    </citation>
    <scope>NUCLEOTIDE SEQUENCE [LARGE SCALE GENOMIC DNA]</scope>
    <source>
        <strain evidence="2 3">WQ 127069</strain>
    </source>
</reference>
<evidence type="ECO:0000259" key="1">
    <source>
        <dbReference type="PROSITE" id="PS50206"/>
    </source>
</evidence>
<dbReference type="PROSITE" id="PS50206">
    <property type="entry name" value="RHODANESE_3"/>
    <property type="match status" value="1"/>
</dbReference>
<sequence>MTVVVLLLIISALWIIRMVRPVKGLAFVDSKVLSSPSEAMTMKILDVRDAADYRNCHIPSSINISIGRLPFVWKQELSPNESILIVSESPYKSKKAARLLKKQGFDQLYALRNMNCA</sequence>
<dbReference type="Pfam" id="PF00581">
    <property type="entry name" value="Rhodanese"/>
    <property type="match status" value="1"/>
</dbReference>
<organism evidence="2 3">
    <name type="scientific">Paenibacillus baimaensis</name>
    <dbReference type="NCBI Taxonomy" id="2982185"/>
    <lineage>
        <taxon>Bacteria</taxon>
        <taxon>Bacillati</taxon>
        <taxon>Bacillota</taxon>
        <taxon>Bacilli</taxon>
        <taxon>Bacillales</taxon>
        <taxon>Paenibacillaceae</taxon>
        <taxon>Paenibacillus</taxon>
    </lineage>
</organism>